<dbReference type="InterPro" id="IPR017871">
    <property type="entry name" value="ABC_transporter-like_CS"/>
</dbReference>
<dbReference type="InterPro" id="IPR039421">
    <property type="entry name" value="Type_1_exporter"/>
</dbReference>
<feature type="transmembrane region" description="Helical" evidence="7">
    <location>
        <begin position="126"/>
        <end position="152"/>
    </location>
</feature>
<keyword evidence="6 7" id="KW-0472">Membrane</keyword>
<dbReference type="PROSITE" id="PS00211">
    <property type="entry name" value="ABC_TRANSPORTER_1"/>
    <property type="match status" value="1"/>
</dbReference>
<comment type="subcellular location">
    <subcellularLocation>
        <location evidence="1">Cell membrane</location>
        <topology evidence="1">Multi-pass membrane protein</topology>
    </subcellularLocation>
</comment>
<feature type="domain" description="ABC transporter" evidence="8">
    <location>
        <begin position="308"/>
        <end position="535"/>
    </location>
</feature>
<evidence type="ECO:0000259" key="9">
    <source>
        <dbReference type="PROSITE" id="PS50929"/>
    </source>
</evidence>
<dbReference type="SMART" id="SM00382">
    <property type="entry name" value="AAA"/>
    <property type="match status" value="1"/>
</dbReference>
<dbReference type="InterPro" id="IPR003593">
    <property type="entry name" value="AAA+_ATPase"/>
</dbReference>
<organism evidence="10 11">
    <name type="scientific">Albidovulum marisflavi</name>
    <dbReference type="NCBI Taxonomy" id="2984159"/>
    <lineage>
        <taxon>Bacteria</taxon>
        <taxon>Pseudomonadati</taxon>
        <taxon>Pseudomonadota</taxon>
        <taxon>Alphaproteobacteria</taxon>
        <taxon>Rhodobacterales</taxon>
        <taxon>Paracoccaceae</taxon>
        <taxon>Albidovulum</taxon>
    </lineage>
</organism>
<dbReference type="InterPro" id="IPR036640">
    <property type="entry name" value="ABC1_TM_sf"/>
</dbReference>
<dbReference type="InterPro" id="IPR027417">
    <property type="entry name" value="P-loop_NTPase"/>
</dbReference>
<keyword evidence="4 10" id="KW-0067">ATP-binding</keyword>
<dbReference type="InterPro" id="IPR011527">
    <property type="entry name" value="ABC1_TM_dom"/>
</dbReference>
<dbReference type="PANTHER" id="PTHR24221:SF654">
    <property type="entry name" value="ATP-BINDING CASSETTE SUB-FAMILY B MEMBER 6"/>
    <property type="match status" value="1"/>
</dbReference>
<evidence type="ECO:0000256" key="5">
    <source>
        <dbReference type="ARBA" id="ARBA00022989"/>
    </source>
</evidence>
<feature type="transmembrane region" description="Helical" evidence="7">
    <location>
        <begin position="54"/>
        <end position="71"/>
    </location>
</feature>
<proteinExistence type="predicted"/>
<dbReference type="Proteomes" id="UP001652542">
    <property type="component" value="Unassembled WGS sequence"/>
</dbReference>
<sequence>MAGRDHNRTEVSTGGAIAALAVFGLASNILSLSAPLFILVVYDVVLPAGSTETLAALLLMLAFAQIVQSLVDLSRARILARIGARLRQAAPAPAVFHGRTDSTPGAGLLQGLLSSPAALQALDLPLLPIVLCALFLLHPLMGWLAVSGMVLLAAIRAAEWRLAADPAQRLEVLSAQSASDMARAATAAPFLAATGQASATALRWKAIDSVLSHGHLRLSDIGAMSTILARGLRGFLQSAAVALGAWLAIRGQLSGGAIVAGSLLLSRSLGPFEQALAIWPSACRAWRFLRQSAPAPTTRRPWQAGAGIEAQGLTVRPNGLCILDDISFTVGPGQVMLVLGRSGSGKSALIRAIAGAMPLDQGRLTLGGAAISSSGAFARPSLGYLPERPVFGPGSVAEVIAGWGAARSAARAAGIEGAILSLPQGFDTPISTAEDILSGGQLRLLALARALSGNPEVLLLDDPDPGGDAEARAVLFAALRAARERGACVVVAARQSTLLPLCDLVLILEGGRARAFGPVAEVLRDLPRHHWQSAAGPKAGAA</sequence>
<evidence type="ECO:0000256" key="2">
    <source>
        <dbReference type="ARBA" id="ARBA00022692"/>
    </source>
</evidence>
<dbReference type="PANTHER" id="PTHR24221">
    <property type="entry name" value="ATP-BINDING CASSETTE SUB-FAMILY B"/>
    <property type="match status" value="1"/>
</dbReference>
<keyword evidence="2 7" id="KW-0812">Transmembrane</keyword>
<evidence type="ECO:0000313" key="11">
    <source>
        <dbReference type="Proteomes" id="UP001652542"/>
    </source>
</evidence>
<dbReference type="InterPro" id="IPR003439">
    <property type="entry name" value="ABC_transporter-like_ATP-bd"/>
</dbReference>
<gene>
    <name evidence="10" type="ORF">OEW28_13475</name>
</gene>
<evidence type="ECO:0000256" key="4">
    <source>
        <dbReference type="ARBA" id="ARBA00022840"/>
    </source>
</evidence>
<keyword evidence="5 7" id="KW-1133">Transmembrane helix</keyword>
<accession>A0ABT2ZET4</accession>
<dbReference type="Pfam" id="PF00005">
    <property type="entry name" value="ABC_tran"/>
    <property type="match status" value="1"/>
</dbReference>
<dbReference type="PROSITE" id="PS50929">
    <property type="entry name" value="ABC_TM1F"/>
    <property type="match status" value="1"/>
</dbReference>
<dbReference type="SUPFAM" id="SSF90123">
    <property type="entry name" value="ABC transporter transmembrane region"/>
    <property type="match status" value="1"/>
</dbReference>
<comment type="caution">
    <text evidence="10">The sequence shown here is derived from an EMBL/GenBank/DDBJ whole genome shotgun (WGS) entry which is preliminary data.</text>
</comment>
<dbReference type="SUPFAM" id="SSF52540">
    <property type="entry name" value="P-loop containing nucleoside triphosphate hydrolases"/>
    <property type="match status" value="1"/>
</dbReference>
<keyword evidence="11" id="KW-1185">Reference proteome</keyword>
<dbReference type="Gene3D" id="1.20.1560.10">
    <property type="entry name" value="ABC transporter type 1, transmembrane domain"/>
    <property type="match status" value="1"/>
</dbReference>
<keyword evidence="3" id="KW-0547">Nucleotide-binding</keyword>
<protein>
    <submittedName>
        <fullName evidence="10">ATP-binding cassette domain-containing protein</fullName>
    </submittedName>
</protein>
<evidence type="ECO:0000256" key="6">
    <source>
        <dbReference type="ARBA" id="ARBA00023136"/>
    </source>
</evidence>
<evidence type="ECO:0000259" key="8">
    <source>
        <dbReference type="PROSITE" id="PS50893"/>
    </source>
</evidence>
<name>A0ABT2ZET4_9RHOB</name>
<dbReference type="EMBL" id="JAOWKY010000003">
    <property type="protein sequence ID" value="MCV2869639.1"/>
    <property type="molecule type" value="Genomic_DNA"/>
</dbReference>
<reference evidence="10 11" key="1">
    <citation type="submission" date="2022-10" db="EMBL/GenBank/DDBJ databases">
        <title>Defluviimonas sp. nov., isolated from ocean surface water.</title>
        <authorList>
            <person name="He W."/>
            <person name="Wang L."/>
            <person name="Zhang D.-F."/>
        </authorList>
    </citation>
    <scope>NUCLEOTIDE SEQUENCE [LARGE SCALE GENOMIC DNA]</scope>
    <source>
        <strain evidence="10 11">WL0002</strain>
    </source>
</reference>
<evidence type="ECO:0000256" key="7">
    <source>
        <dbReference type="SAM" id="Phobius"/>
    </source>
</evidence>
<dbReference type="GO" id="GO:0005524">
    <property type="term" value="F:ATP binding"/>
    <property type="evidence" value="ECO:0007669"/>
    <property type="project" value="UniProtKB-KW"/>
</dbReference>
<evidence type="ECO:0000256" key="1">
    <source>
        <dbReference type="ARBA" id="ARBA00004651"/>
    </source>
</evidence>
<feature type="domain" description="ABC transmembrane type-1" evidence="9">
    <location>
        <begin position="18"/>
        <end position="281"/>
    </location>
</feature>
<dbReference type="RefSeq" id="WP_263735286.1">
    <property type="nucleotide sequence ID" value="NZ_JAOWKY010000003.1"/>
</dbReference>
<evidence type="ECO:0000313" key="10">
    <source>
        <dbReference type="EMBL" id="MCV2869639.1"/>
    </source>
</evidence>
<feature type="transmembrane region" description="Helical" evidence="7">
    <location>
        <begin position="16"/>
        <end position="42"/>
    </location>
</feature>
<dbReference type="Gene3D" id="3.40.50.300">
    <property type="entry name" value="P-loop containing nucleotide triphosphate hydrolases"/>
    <property type="match status" value="1"/>
</dbReference>
<evidence type="ECO:0000256" key="3">
    <source>
        <dbReference type="ARBA" id="ARBA00022741"/>
    </source>
</evidence>
<dbReference type="PROSITE" id="PS50893">
    <property type="entry name" value="ABC_TRANSPORTER_2"/>
    <property type="match status" value="1"/>
</dbReference>